<name>A0A0A9GUE8_ARUDO</name>
<organism evidence="1">
    <name type="scientific">Arundo donax</name>
    <name type="common">Giant reed</name>
    <name type="synonym">Donax arundinaceus</name>
    <dbReference type="NCBI Taxonomy" id="35708"/>
    <lineage>
        <taxon>Eukaryota</taxon>
        <taxon>Viridiplantae</taxon>
        <taxon>Streptophyta</taxon>
        <taxon>Embryophyta</taxon>
        <taxon>Tracheophyta</taxon>
        <taxon>Spermatophyta</taxon>
        <taxon>Magnoliopsida</taxon>
        <taxon>Liliopsida</taxon>
        <taxon>Poales</taxon>
        <taxon>Poaceae</taxon>
        <taxon>PACMAD clade</taxon>
        <taxon>Arundinoideae</taxon>
        <taxon>Arundineae</taxon>
        <taxon>Arundo</taxon>
    </lineage>
</organism>
<accession>A0A0A9GUE8</accession>
<proteinExistence type="predicted"/>
<sequence length="34" mass="3761">MGRVLGSTSLQMVRMKVNLNQTTGLFICKFSLAD</sequence>
<reference evidence="1" key="1">
    <citation type="submission" date="2014-09" db="EMBL/GenBank/DDBJ databases">
        <authorList>
            <person name="Magalhaes I.L.F."/>
            <person name="Oliveira U."/>
            <person name="Santos F.R."/>
            <person name="Vidigal T.H.D.A."/>
            <person name="Brescovit A.D."/>
            <person name="Santos A.J."/>
        </authorList>
    </citation>
    <scope>NUCLEOTIDE SEQUENCE</scope>
    <source>
        <tissue evidence="1">Shoot tissue taken approximately 20 cm above the soil surface</tissue>
    </source>
</reference>
<dbReference type="AlphaFoldDB" id="A0A0A9GUE8"/>
<evidence type="ECO:0000313" key="1">
    <source>
        <dbReference type="EMBL" id="JAE24213.1"/>
    </source>
</evidence>
<protein>
    <submittedName>
        <fullName evidence="1">Uncharacterized protein</fullName>
    </submittedName>
</protein>
<reference evidence="1" key="2">
    <citation type="journal article" date="2015" name="Data Brief">
        <title>Shoot transcriptome of the giant reed, Arundo donax.</title>
        <authorList>
            <person name="Barrero R.A."/>
            <person name="Guerrero F.D."/>
            <person name="Moolhuijzen P."/>
            <person name="Goolsby J.A."/>
            <person name="Tidwell J."/>
            <person name="Bellgard S.E."/>
            <person name="Bellgard M.I."/>
        </authorList>
    </citation>
    <scope>NUCLEOTIDE SEQUENCE</scope>
    <source>
        <tissue evidence="1">Shoot tissue taken approximately 20 cm above the soil surface</tissue>
    </source>
</reference>
<dbReference type="EMBL" id="GBRH01173683">
    <property type="protein sequence ID" value="JAE24213.1"/>
    <property type="molecule type" value="Transcribed_RNA"/>
</dbReference>